<dbReference type="Gene3D" id="1.10.10.10">
    <property type="entry name" value="Winged helix-like DNA-binding domain superfamily/Winged helix DNA-binding domain"/>
    <property type="match status" value="1"/>
</dbReference>
<keyword evidence="7" id="KW-1185">Reference proteome</keyword>
<dbReference type="InterPro" id="IPR016032">
    <property type="entry name" value="Sig_transdc_resp-reg_C-effctor"/>
</dbReference>
<dbReference type="KEGG" id="prz:GZH47_03100"/>
<proteinExistence type="predicted"/>
<name>A0A6C0NUP9_9BACL</name>
<dbReference type="SUPFAM" id="SSF46894">
    <property type="entry name" value="C-terminal effector domain of the bipartite response regulators"/>
    <property type="match status" value="1"/>
</dbReference>
<dbReference type="RefSeq" id="WP_162638489.1">
    <property type="nucleotide sequence ID" value="NZ_CP048286.1"/>
</dbReference>
<dbReference type="CDD" id="cd00383">
    <property type="entry name" value="trans_reg_C"/>
    <property type="match status" value="1"/>
</dbReference>
<protein>
    <submittedName>
        <fullName evidence="6">Winged helix-turn-helix transcriptional regulator</fullName>
    </submittedName>
</protein>
<keyword evidence="2 4" id="KW-0238">DNA-binding</keyword>
<dbReference type="GO" id="GO:0000160">
    <property type="term" value="P:phosphorelay signal transduction system"/>
    <property type="evidence" value="ECO:0007669"/>
    <property type="project" value="InterPro"/>
</dbReference>
<evidence type="ECO:0000256" key="2">
    <source>
        <dbReference type="ARBA" id="ARBA00023125"/>
    </source>
</evidence>
<dbReference type="AlphaFoldDB" id="A0A6C0NUP9"/>
<dbReference type="SMART" id="SM00862">
    <property type="entry name" value="Trans_reg_C"/>
    <property type="match status" value="1"/>
</dbReference>
<feature type="DNA-binding region" description="OmpR/PhoB-type" evidence="4">
    <location>
        <begin position="1"/>
        <end position="92"/>
    </location>
</feature>
<evidence type="ECO:0000256" key="3">
    <source>
        <dbReference type="ARBA" id="ARBA00023163"/>
    </source>
</evidence>
<accession>A0A6C0NUP9</accession>
<dbReference type="InterPro" id="IPR001867">
    <property type="entry name" value="OmpR/PhoB-type_DNA-bd"/>
</dbReference>
<dbReference type="EMBL" id="CP048286">
    <property type="protein sequence ID" value="QHW29920.1"/>
    <property type="molecule type" value="Genomic_DNA"/>
</dbReference>
<evidence type="ECO:0000313" key="7">
    <source>
        <dbReference type="Proteomes" id="UP000479114"/>
    </source>
</evidence>
<gene>
    <name evidence="6" type="ORF">GZH47_03100</name>
</gene>
<keyword evidence="1" id="KW-0805">Transcription regulation</keyword>
<dbReference type="InterPro" id="IPR036388">
    <property type="entry name" value="WH-like_DNA-bd_sf"/>
</dbReference>
<evidence type="ECO:0000256" key="4">
    <source>
        <dbReference type="PROSITE-ProRule" id="PRU01091"/>
    </source>
</evidence>
<dbReference type="Pfam" id="PF00486">
    <property type="entry name" value="Trans_reg_C"/>
    <property type="match status" value="1"/>
</dbReference>
<evidence type="ECO:0000313" key="6">
    <source>
        <dbReference type="EMBL" id="QHW29920.1"/>
    </source>
</evidence>
<sequence>MAPIWFDPAALTVSCGPETATLLAQEYALLKFLYDRRGQVFSREQLLDRVWPDRYPDERTVDDHIYRIRRKLVRLPQLEVVTVRGSGYCLRMAEAAAAPNPSFMDEEIRSSVQGLFRKYHLFGQGRSMLTLAAQQDALGIEVDAFYEVYLHFIRGDLTWFLHTDEVPRAHRLYWVLLFYAYAADARESLAMFERALELDVLDPEQKRELYILNIVDLYADTGQIARAEARLAVAHDVVDRDCLTGFAMPVALAELYVRIAKGDRAAAASSMRQLERMLAEAPYLREIGRFHMLRAMLLLHSGETKEAAQAVDTGLHVLRQSQNVPLLLMSVRQLLLCLERPPAATADVKRDARRIALMRKLEAERADLEREHGFSRLLGKTREMLEQELK</sequence>
<reference evidence="6 7" key="1">
    <citation type="submission" date="2020-02" db="EMBL/GenBank/DDBJ databases">
        <title>Paenibacillus sp. nov., isolated from rhizosphere soil of tomato.</title>
        <authorList>
            <person name="Weon H.-Y."/>
            <person name="Lee S.A."/>
        </authorList>
    </citation>
    <scope>NUCLEOTIDE SEQUENCE [LARGE SCALE GENOMIC DNA]</scope>
    <source>
        <strain evidence="6 7">14171R-81</strain>
    </source>
</reference>
<organism evidence="6 7">
    <name type="scientific">Paenibacillus rhizovicinus</name>
    <dbReference type="NCBI Taxonomy" id="2704463"/>
    <lineage>
        <taxon>Bacteria</taxon>
        <taxon>Bacillati</taxon>
        <taxon>Bacillota</taxon>
        <taxon>Bacilli</taxon>
        <taxon>Bacillales</taxon>
        <taxon>Paenibacillaceae</taxon>
        <taxon>Paenibacillus</taxon>
    </lineage>
</organism>
<feature type="domain" description="OmpR/PhoB-type" evidence="5">
    <location>
        <begin position="1"/>
        <end position="92"/>
    </location>
</feature>
<keyword evidence="3" id="KW-0804">Transcription</keyword>
<dbReference type="GO" id="GO:0006355">
    <property type="term" value="P:regulation of DNA-templated transcription"/>
    <property type="evidence" value="ECO:0007669"/>
    <property type="project" value="InterPro"/>
</dbReference>
<evidence type="ECO:0000256" key="1">
    <source>
        <dbReference type="ARBA" id="ARBA00023015"/>
    </source>
</evidence>
<dbReference type="Proteomes" id="UP000479114">
    <property type="component" value="Chromosome"/>
</dbReference>
<evidence type="ECO:0000259" key="5">
    <source>
        <dbReference type="PROSITE" id="PS51755"/>
    </source>
</evidence>
<dbReference type="GO" id="GO:0003677">
    <property type="term" value="F:DNA binding"/>
    <property type="evidence" value="ECO:0007669"/>
    <property type="project" value="UniProtKB-UniRule"/>
</dbReference>
<dbReference type="PROSITE" id="PS51755">
    <property type="entry name" value="OMPR_PHOB"/>
    <property type="match status" value="1"/>
</dbReference>